<proteinExistence type="predicted"/>
<dbReference type="EMBL" id="CM029037">
    <property type="protein sequence ID" value="KAG2662255.1"/>
    <property type="molecule type" value="Genomic_DNA"/>
</dbReference>
<comment type="caution">
    <text evidence="1">The sequence shown here is derived from an EMBL/GenBank/DDBJ whole genome shotgun (WGS) entry which is preliminary data.</text>
</comment>
<evidence type="ECO:0000313" key="1">
    <source>
        <dbReference type="EMBL" id="KAG2662255.1"/>
    </source>
</evidence>
<evidence type="ECO:0000313" key="2">
    <source>
        <dbReference type="Proteomes" id="UP000823388"/>
    </source>
</evidence>
<sequence>MITKSKVDPAASAVLQSAWIKVHGVPSFAREEDIIREITSLVVEPIKVDAFSLLRDEPVRVRINCRDPSKIRSIIEIFFNGVGYGIKFISESTSGRVQGKGDDPPGDQNKHGYSWKRDLMRKNLRLVRENLKRTVWRT</sequence>
<dbReference type="PANTHER" id="PTHR33170">
    <property type="entry name" value="DUF4283 DOMAIN-CONTAINING PROTEIN-RELATED"/>
    <property type="match status" value="1"/>
</dbReference>
<name>A0A8T0XT98_PANVG</name>
<evidence type="ECO:0008006" key="3">
    <source>
        <dbReference type="Google" id="ProtNLM"/>
    </source>
</evidence>
<dbReference type="PANTHER" id="PTHR33170:SF2">
    <property type="entry name" value="OS12G0531500 PROTEIN"/>
    <property type="match status" value="1"/>
</dbReference>
<organism evidence="1 2">
    <name type="scientific">Panicum virgatum</name>
    <name type="common">Blackwell switchgrass</name>
    <dbReference type="NCBI Taxonomy" id="38727"/>
    <lineage>
        <taxon>Eukaryota</taxon>
        <taxon>Viridiplantae</taxon>
        <taxon>Streptophyta</taxon>
        <taxon>Embryophyta</taxon>
        <taxon>Tracheophyta</taxon>
        <taxon>Spermatophyta</taxon>
        <taxon>Magnoliopsida</taxon>
        <taxon>Liliopsida</taxon>
        <taxon>Poales</taxon>
        <taxon>Poaceae</taxon>
        <taxon>PACMAD clade</taxon>
        <taxon>Panicoideae</taxon>
        <taxon>Panicodae</taxon>
        <taxon>Paniceae</taxon>
        <taxon>Panicinae</taxon>
        <taxon>Panicum</taxon>
        <taxon>Panicum sect. Hiantes</taxon>
    </lineage>
</organism>
<dbReference type="Proteomes" id="UP000823388">
    <property type="component" value="Chromosome 1K"/>
</dbReference>
<keyword evidence="2" id="KW-1185">Reference proteome</keyword>
<dbReference type="AlphaFoldDB" id="A0A8T0XT98"/>
<reference evidence="1" key="1">
    <citation type="submission" date="2020-05" db="EMBL/GenBank/DDBJ databases">
        <title>WGS assembly of Panicum virgatum.</title>
        <authorList>
            <person name="Lovell J.T."/>
            <person name="Jenkins J."/>
            <person name="Shu S."/>
            <person name="Juenger T.E."/>
            <person name="Schmutz J."/>
        </authorList>
    </citation>
    <scope>NUCLEOTIDE SEQUENCE</scope>
    <source>
        <strain evidence="1">AP13</strain>
    </source>
</reference>
<accession>A0A8T0XT98</accession>
<gene>
    <name evidence="1" type="ORF">PVAP13_1KG518708</name>
</gene>
<protein>
    <recommendedName>
        <fullName evidence="3">DUF4283 domain-containing protein</fullName>
    </recommendedName>
</protein>